<dbReference type="InterPro" id="IPR036457">
    <property type="entry name" value="PPM-type-like_dom_sf"/>
</dbReference>
<keyword evidence="2" id="KW-1185">Reference proteome</keyword>
<name>A0ABT1JBP5_9ACTN</name>
<accession>A0ABT1JBP5</accession>
<dbReference type="RefSeq" id="WP_253804442.1">
    <property type="nucleotide sequence ID" value="NZ_BAAAUB010000050.1"/>
</dbReference>
<dbReference type="Gene3D" id="3.60.40.10">
    <property type="entry name" value="PPM-type phosphatase domain"/>
    <property type="match status" value="1"/>
</dbReference>
<sequence length="151" mass="16150">MPVLWEDGGYLAGWEHTVPGCACLVSVWPENVFPPTATNPYGGNRNIITSCLGSTYTDEETRSHYGHPAIETTTVPLTGPARLLLASDGAYEPHLDAGHDLFTELDDEPLTATARAFVDLAVETSVKASTSFDPSRPHADNATVLLANLTP</sequence>
<protein>
    <submittedName>
        <fullName evidence="1">Serine/threonine protein phosphatase PrpC</fullName>
    </submittedName>
</protein>
<dbReference type="EMBL" id="JAMZDX010000008">
    <property type="protein sequence ID" value="MCP2314096.1"/>
    <property type="molecule type" value="Genomic_DNA"/>
</dbReference>
<dbReference type="Proteomes" id="UP001206483">
    <property type="component" value="Unassembled WGS sequence"/>
</dbReference>
<proteinExistence type="predicted"/>
<gene>
    <name evidence="1" type="ORF">FHR36_007295</name>
</gene>
<comment type="caution">
    <text evidence="1">The sequence shown here is derived from an EMBL/GenBank/DDBJ whole genome shotgun (WGS) entry which is preliminary data.</text>
</comment>
<reference evidence="1 2" key="1">
    <citation type="submission" date="2022-06" db="EMBL/GenBank/DDBJ databases">
        <title>Sequencing the genomes of 1000 actinobacteria strains.</title>
        <authorList>
            <person name="Klenk H.-P."/>
        </authorList>
    </citation>
    <scope>NUCLEOTIDE SEQUENCE [LARGE SCALE GENOMIC DNA]</scope>
    <source>
        <strain evidence="1 2">DSM 41656</strain>
    </source>
</reference>
<evidence type="ECO:0000313" key="1">
    <source>
        <dbReference type="EMBL" id="MCP2314096.1"/>
    </source>
</evidence>
<organism evidence="1 2">
    <name type="scientific">Kitasatospora paracochleata</name>
    <dbReference type="NCBI Taxonomy" id="58354"/>
    <lineage>
        <taxon>Bacteria</taxon>
        <taxon>Bacillati</taxon>
        <taxon>Actinomycetota</taxon>
        <taxon>Actinomycetes</taxon>
        <taxon>Kitasatosporales</taxon>
        <taxon>Streptomycetaceae</taxon>
        <taxon>Kitasatospora</taxon>
    </lineage>
</organism>
<dbReference type="SUPFAM" id="SSF81606">
    <property type="entry name" value="PP2C-like"/>
    <property type="match status" value="1"/>
</dbReference>
<evidence type="ECO:0000313" key="2">
    <source>
        <dbReference type="Proteomes" id="UP001206483"/>
    </source>
</evidence>